<comment type="caution">
    <text evidence="1">The sequence shown here is derived from an EMBL/GenBank/DDBJ whole genome shotgun (WGS) entry which is preliminary data.</text>
</comment>
<dbReference type="AlphaFoldDB" id="A0A8J5QPG4"/>
<protein>
    <submittedName>
        <fullName evidence="1">Uncharacterized protein</fullName>
    </submittedName>
</protein>
<evidence type="ECO:0000313" key="2">
    <source>
        <dbReference type="Proteomes" id="UP000729913"/>
    </source>
</evidence>
<proteinExistence type="predicted"/>
<dbReference type="Proteomes" id="UP000729913">
    <property type="component" value="Unassembled WGS sequence"/>
</dbReference>
<evidence type="ECO:0000313" key="1">
    <source>
        <dbReference type="EMBL" id="KAG8038195.1"/>
    </source>
</evidence>
<sequence length="59" mass="6628">MKKLLTLLNERLYLSDILVDEGDYSVHDGATMFSICSYVAETDEAINLVEGERVYVIGN</sequence>
<reference evidence="1" key="2">
    <citation type="submission" date="2021-04" db="EMBL/GenBank/DDBJ databases">
        <title>Genome-wide patterns of bracovirus chromosomal integration into multiple host tissues during parasitism.</title>
        <authorList>
            <person name="Chebbi M.A.C."/>
        </authorList>
    </citation>
    <scope>NUCLEOTIDE SEQUENCE</scope>
    <source>
        <tissue evidence="1">Whole body</tissue>
    </source>
</reference>
<keyword evidence="2" id="KW-1185">Reference proteome</keyword>
<organism evidence="1 2">
    <name type="scientific">Cotesia typhae</name>
    <dbReference type="NCBI Taxonomy" id="2053667"/>
    <lineage>
        <taxon>Eukaryota</taxon>
        <taxon>Metazoa</taxon>
        <taxon>Ecdysozoa</taxon>
        <taxon>Arthropoda</taxon>
        <taxon>Hexapoda</taxon>
        <taxon>Insecta</taxon>
        <taxon>Pterygota</taxon>
        <taxon>Neoptera</taxon>
        <taxon>Endopterygota</taxon>
        <taxon>Hymenoptera</taxon>
        <taxon>Apocrita</taxon>
        <taxon>Ichneumonoidea</taxon>
        <taxon>Braconidae</taxon>
        <taxon>Microgastrinae</taxon>
        <taxon>Cotesia</taxon>
    </lineage>
</organism>
<accession>A0A8J5QPG4</accession>
<reference evidence="1" key="1">
    <citation type="submission" date="2020-03" db="EMBL/GenBank/DDBJ databases">
        <authorList>
            <person name="Chebbi M.A."/>
            <person name="Drezen J.M."/>
        </authorList>
    </citation>
    <scope>NUCLEOTIDE SEQUENCE</scope>
    <source>
        <tissue evidence="1">Whole body</tissue>
    </source>
</reference>
<dbReference type="EMBL" id="JAAOIC020000044">
    <property type="protein sequence ID" value="KAG8038195.1"/>
    <property type="molecule type" value="Genomic_DNA"/>
</dbReference>
<gene>
    <name evidence="1" type="ORF">G9C98_006521</name>
</gene>
<name>A0A8J5QPG4_9HYME</name>